<evidence type="ECO:0000256" key="1">
    <source>
        <dbReference type="ARBA" id="ARBA00022723"/>
    </source>
</evidence>
<dbReference type="OrthoDB" id="147661at2"/>
<dbReference type="Proteomes" id="UP000265341">
    <property type="component" value="Unassembled WGS sequence"/>
</dbReference>
<dbReference type="PANTHER" id="PTHR40274:SF3">
    <property type="entry name" value="VIRGINIAMYCIN B LYASE"/>
    <property type="match status" value="1"/>
</dbReference>
<evidence type="ECO:0000256" key="4">
    <source>
        <dbReference type="ARBA" id="ARBA00023251"/>
    </source>
</evidence>
<keyword evidence="3 5" id="KW-0456">Lyase</keyword>
<dbReference type="InterPro" id="IPR051344">
    <property type="entry name" value="Vgb"/>
</dbReference>
<keyword evidence="1 5" id="KW-0479">Metal-binding</keyword>
<dbReference type="GO" id="GO:0030288">
    <property type="term" value="C:outer membrane-bounded periplasmic space"/>
    <property type="evidence" value="ECO:0007669"/>
    <property type="project" value="TreeGrafter"/>
</dbReference>
<organism evidence="7 8">
    <name type="scientific">Calidithermus roseus</name>
    <dbReference type="NCBI Taxonomy" id="1644118"/>
    <lineage>
        <taxon>Bacteria</taxon>
        <taxon>Thermotogati</taxon>
        <taxon>Deinococcota</taxon>
        <taxon>Deinococci</taxon>
        <taxon>Thermales</taxon>
        <taxon>Thermaceae</taxon>
        <taxon>Calidithermus</taxon>
    </lineage>
</organism>
<keyword evidence="4 5" id="KW-0046">Antibiotic resistance</keyword>
<accession>A0A399EIL4</accession>
<dbReference type="GO" id="GO:0016835">
    <property type="term" value="F:carbon-oxygen lyase activity"/>
    <property type="evidence" value="ECO:0007669"/>
    <property type="project" value="UniProtKB-UniRule"/>
</dbReference>
<evidence type="ECO:0000256" key="2">
    <source>
        <dbReference type="ARBA" id="ARBA00022842"/>
    </source>
</evidence>
<comment type="function">
    <text evidence="5">Inactivates the type B streptogramin antibiotics by linearizing the lactone ring at the ester linkage, generating a free phenylglycine carboxylate and converting the threonyl moiety into 2-amino-butenoic acid.</text>
</comment>
<dbReference type="GO" id="GO:0046677">
    <property type="term" value="P:response to antibiotic"/>
    <property type="evidence" value="ECO:0007669"/>
    <property type="project" value="UniProtKB-UniRule"/>
</dbReference>
<dbReference type="GO" id="GO:0000287">
    <property type="term" value="F:magnesium ion binding"/>
    <property type="evidence" value="ECO:0007669"/>
    <property type="project" value="UniProtKB-UniRule"/>
</dbReference>
<dbReference type="Gene3D" id="2.130.10.10">
    <property type="entry name" value="YVTN repeat-like/Quinoprotein amine dehydrogenase"/>
    <property type="match status" value="2"/>
</dbReference>
<dbReference type="PIRSF" id="PIRSF026412">
    <property type="entry name" value="Streptogrm_lyase"/>
    <property type="match status" value="1"/>
</dbReference>
<dbReference type="InterPro" id="IPR011217">
    <property type="entry name" value="Vgb_bact"/>
</dbReference>
<dbReference type="PANTHER" id="PTHR40274">
    <property type="entry name" value="VIRGINIAMYCIN B LYASE"/>
    <property type="match status" value="1"/>
</dbReference>
<dbReference type="SUPFAM" id="SSF101898">
    <property type="entry name" value="NHL repeat"/>
    <property type="match status" value="1"/>
</dbReference>
<keyword evidence="8" id="KW-1185">Reference proteome</keyword>
<evidence type="ECO:0000256" key="6">
    <source>
        <dbReference type="SAM" id="SignalP"/>
    </source>
</evidence>
<evidence type="ECO:0000256" key="5">
    <source>
        <dbReference type="PIRNR" id="PIRNR026412"/>
    </source>
</evidence>
<dbReference type="InterPro" id="IPR015943">
    <property type="entry name" value="WD40/YVTN_repeat-like_dom_sf"/>
</dbReference>
<dbReference type="Pfam" id="PF24684">
    <property type="entry name" value="Vgb_lyase"/>
    <property type="match status" value="1"/>
</dbReference>
<protein>
    <recommendedName>
        <fullName evidence="5">Virginiamycin B lyase</fullName>
        <ecNumber evidence="5">4.2.99.-</ecNumber>
    </recommendedName>
    <alternativeName>
        <fullName evidence="5">Streptogramin B lyase</fullName>
    </alternativeName>
</protein>
<keyword evidence="2 5" id="KW-0460">Magnesium</keyword>
<evidence type="ECO:0000313" key="7">
    <source>
        <dbReference type="EMBL" id="RIH84564.1"/>
    </source>
</evidence>
<reference evidence="7 8" key="1">
    <citation type="submission" date="2018-08" db="EMBL/GenBank/DDBJ databases">
        <title>Meiothermus roseus NBRC 110900 genome sequencing project.</title>
        <authorList>
            <person name="Da Costa M.S."/>
            <person name="Albuquerque L."/>
            <person name="Raposo P."/>
            <person name="Froufe H.J.C."/>
            <person name="Barroso C.S."/>
            <person name="Egas C."/>
        </authorList>
    </citation>
    <scope>NUCLEOTIDE SEQUENCE [LARGE SCALE GENOMIC DNA]</scope>
    <source>
        <strain evidence="7 8">NBRC 110900</strain>
    </source>
</reference>
<proteinExistence type="inferred from homology"/>
<gene>
    <name evidence="7" type="primary">vgb</name>
    <name evidence="7" type="ORF">Mrose_02581</name>
</gene>
<comment type="similarity">
    <text evidence="5">Belongs to the Vgb family.</text>
</comment>
<comment type="cofactor">
    <cofactor evidence="5">
        <name>Mg(2+)</name>
        <dbReference type="ChEBI" id="CHEBI:18420"/>
    </cofactor>
</comment>
<sequence>MLRLALLGLLLGLSVAQMGPSAIQEFPVKVGSHPHDVAPAPDGKVWFTAQFTGELGILDPASGQSEYVKLGERSAPHGVIAGPDGAAWITDGGLNAIVRVDSKSLEVRRYPLPEGSAYANLNTAAFDTRGVLWFTGQSGFYGRLDPKTGKVEVWEAPRGRGPYGITATPDGAVYYASLAGNHIARIDTATGQATVLEPPTRGQGARRVWSDSKGTVWISYWNTGQLGRYDPKTDAWKEWKLPGSNPQTYAVYVDERDMVWVSDFGANAIHSFDPTTERFTTYPLPSPRSNVRQILGRPGEIWLPLSGVDKLAVLRTR</sequence>
<name>A0A399EIL4_9DEIN</name>
<comment type="caution">
    <text evidence="7">The sequence shown here is derived from an EMBL/GenBank/DDBJ whole genome shotgun (WGS) entry which is preliminary data.</text>
</comment>
<dbReference type="AlphaFoldDB" id="A0A399EIL4"/>
<feature type="chain" id="PRO_5017347711" description="Virginiamycin B lyase" evidence="6">
    <location>
        <begin position="19"/>
        <end position="317"/>
    </location>
</feature>
<dbReference type="EMBL" id="QWLA01000055">
    <property type="protein sequence ID" value="RIH84564.1"/>
    <property type="molecule type" value="Genomic_DNA"/>
</dbReference>
<evidence type="ECO:0000256" key="3">
    <source>
        <dbReference type="ARBA" id="ARBA00023239"/>
    </source>
</evidence>
<keyword evidence="6" id="KW-0732">Signal</keyword>
<feature type="signal peptide" evidence="6">
    <location>
        <begin position="1"/>
        <end position="18"/>
    </location>
</feature>
<evidence type="ECO:0000313" key="8">
    <source>
        <dbReference type="Proteomes" id="UP000265341"/>
    </source>
</evidence>
<comment type="subunit">
    <text evidence="5">Monomer.</text>
</comment>
<dbReference type="EC" id="4.2.99.-" evidence="5"/>
<dbReference type="GO" id="GO:0017001">
    <property type="term" value="P:antibiotic catabolic process"/>
    <property type="evidence" value="ECO:0007669"/>
    <property type="project" value="UniProtKB-UniRule"/>
</dbReference>
<dbReference type="RefSeq" id="WP_119278915.1">
    <property type="nucleotide sequence ID" value="NZ_QWLA01000055.1"/>
</dbReference>